<evidence type="ECO:0000313" key="2">
    <source>
        <dbReference type="Proteomes" id="UP000260665"/>
    </source>
</evidence>
<accession>A0A3E1RDB5</accession>
<keyword evidence="2" id="KW-1185">Reference proteome</keyword>
<comment type="caution">
    <text evidence="1">The sequence shown here is derived from an EMBL/GenBank/DDBJ whole genome shotgun (WGS) entry which is preliminary data.</text>
</comment>
<proteinExistence type="predicted"/>
<organism evidence="1 2">
    <name type="scientific">Rhodoferax lacus</name>
    <dbReference type="NCBI Taxonomy" id="2184758"/>
    <lineage>
        <taxon>Bacteria</taxon>
        <taxon>Pseudomonadati</taxon>
        <taxon>Pseudomonadota</taxon>
        <taxon>Betaproteobacteria</taxon>
        <taxon>Burkholderiales</taxon>
        <taxon>Comamonadaceae</taxon>
        <taxon>Rhodoferax</taxon>
    </lineage>
</organism>
<gene>
    <name evidence="1" type="ORF">DIC66_09090</name>
</gene>
<reference evidence="1 2" key="1">
    <citation type="submission" date="2018-05" db="EMBL/GenBank/DDBJ databases">
        <title>Rhodoferax soyangensis sp.nov., isolated from an oligotrophic freshwater lake.</title>
        <authorList>
            <person name="Park M."/>
        </authorList>
    </citation>
    <scope>NUCLEOTIDE SEQUENCE [LARGE SCALE GENOMIC DNA]</scope>
    <source>
        <strain evidence="1 2">IMCC26218</strain>
    </source>
</reference>
<dbReference type="SUPFAM" id="SSF109604">
    <property type="entry name" value="HD-domain/PDEase-like"/>
    <property type="match status" value="1"/>
</dbReference>
<protein>
    <submittedName>
        <fullName evidence="1">Phosphodiesterase</fullName>
    </submittedName>
</protein>
<dbReference type="EMBL" id="QFZK01000004">
    <property type="protein sequence ID" value="RFO97273.1"/>
    <property type="molecule type" value="Genomic_DNA"/>
</dbReference>
<dbReference type="AlphaFoldDB" id="A0A3E1RDB5"/>
<evidence type="ECO:0000313" key="1">
    <source>
        <dbReference type="EMBL" id="RFO97273.1"/>
    </source>
</evidence>
<dbReference type="InterPro" id="IPR003607">
    <property type="entry name" value="HD/PDEase_dom"/>
</dbReference>
<dbReference type="Gene3D" id="1.10.3210.10">
    <property type="entry name" value="Hypothetical protein af1432"/>
    <property type="match status" value="1"/>
</dbReference>
<dbReference type="Proteomes" id="UP000260665">
    <property type="component" value="Unassembled WGS sequence"/>
</dbReference>
<dbReference type="CDD" id="cd00077">
    <property type="entry name" value="HDc"/>
    <property type="match status" value="1"/>
</dbReference>
<name>A0A3E1RDB5_9BURK</name>
<sequence>MLGMSLNFTLRDESGSILLAKGHRIETTQQLEGLRSRHKIFVEIDESEEGIRAMMEGITTLNNIGAPIKDFSKHLKLNLGDSDDKLTGSLSERWGEVESKLAGLLASVSTTADFEKKIRLLDKHIQSLLAENKSASQFLLFNRAVTHFNGYSVMHSLLCASLVHLLAPFFNLTEEQRGSLVCAALTMNVAMTRLQDILAAQKSEPNPAQRSEIDSHTTVGKQILQAAKVSDDRWLELVERHHAHLHGPESLADWEPVPRMTKILQTVDRYTAGMSPRKSRSGRTARESVLSVVVKAGASKHDEVGTALVRILGVSPPGTYVKLVNGETAVVIRRGIKPGEPLVAAVLNRNDEPIAEPRLHDTSREKLLVKHTLVASEVRVSIKIDAMLRLIPKQDATAL</sequence>